<dbReference type="STRING" id="1157962.A0A250XIR9"/>
<dbReference type="Pfam" id="PF22622">
    <property type="entry name" value="MFE-2_hydrat-2_N"/>
    <property type="match status" value="1"/>
</dbReference>
<dbReference type="GO" id="GO:0005777">
    <property type="term" value="C:peroxisome"/>
    <property type="evidence" value="ECO:0007669"/>
    <property type="project" value="TreeGrafter"/>
</dbReference>
<dbReference type="OrthoDB" id="60204at2759"/>
<dbReference type="Proteomes" id="UP000232323">
    <property type="component" value="Unassembled WGS sequence"/>
</dbReference>
<proteinExistence type="predicted"/>
<dbReference type="EMBL" id="BEGY01000088">
    <property type="protein sequence ID" value="GAX82916.1"/>
    <property type="molecule type" value="Genomic_DNA"/>
</dbReference>
<accession>A0A250XIR9</accession>
<dbReference type="GO" id="GO:0006635">
    <property type="term" value="P:fatty acid beta-oxidation"/>
    <property type="evidence" value="ECO:0007669"/>
    <property type="project" value="TreeGrafter"/>
</dbReference>
<dbReference type="Gene3D" id="3.10.129.10">
    <property type="entry name" value="Hotdog Thioesterase"/>
    <property type="match status" value="2"/>
</dbReference>
<keyword evidence="4" id="KW-1185">Reference proteome</keyword>
<evidence type="ECO:0000259" key="1">
    <source>
        <dbReference type="Pfam" id="PF01575"/>
    </source>
</evidence>
<dbReference type="SUPFAM" id="SSF54637">
    <property type="entry name" value="Thioesterase/thiol ester dehydrase-isomerase"/>
    <property type="match status" value="2"/>
</dbReference>
<organism evidence="3 4">
    <name type="scientific">Chlamydomonas eustigma</name>
    <dbReference type="NCBI Taxonomy" id="1157962"/>
    <lineage>
        <taxon>Eukaryota</taxon>
        <taxon>Viridiplantae</taxon>
        <taxon>Chlorophyta</taxon>
        <taxon>core chlorophytes</taxon>
        <taxon>Chlorophyceae</taxon>
        <taxon>CS clade</taxon>
        <taxon>Chlamydomonadales</taxon>
        <taxon>Chlamydomonadaceae</taxon>
        <taxon>Chlamydomonas</taxon>
    </lineage>
</organism>
<protein>
    <submittedName>
        <fullName evidence="3">Uncharacterized protein</fullName>
    </submittedName>
</protein>
<dbReference type="InterPro" id="IPR029069">
    <property type="entry name" value="HotDog_dom_sf"/>
</dbReference>
<dbReference type="GO" id="GO:0044594">
    <property type="term" value="F:17-beta-hydroxysteroid dehydrogenase (NAD+) activity"/>
    <property type="evidence" value="ECO:0007669"/>
    <property type="project" value="TreeGrafter"/>
</dbReference>
<evidence type="ECO:0000259" key="2">
    <source>
        <dbReference type="Pfam" id="PF22622"/>
    </source>
</evidence>
<dbReference type="PANTHER" id="PTHR13078">
    <property type="entry name" value="PEROXISOMAL MULTIFUNCTIONAL ENZYME TYPE 2-RELATED"/>
    <property type="match status" value="1"/>
</dbReference>
<reference evidence="3 4" key="1">
    <citation type="submission" date="2017-08" db="EMBL/GenBank/DDBJ databases">
        <title>Acidophilic green algal genome provides insights into adaptation to an acidic environment.</title>
        <authorList>
            <person name="Hirooka S."/>
            <person name="Hirose Y."/>
            <person name="Kanesaki Y."/>
            <person name="Higuchi S."/>
            <person name="Fujiwara T."/>
            <person name="Onuma R."/>
            <person name="Era A."/>
            <person name="Ohbayashi R."/>
            <person name="Uzuka A."/>
            <person name="Nozaki H."/>
            <person name="Yoshikawa H."/>
            <person name="Miyagishima S.Y."/>
        </authorList>
    </citation>
    <scope>NUCLEOTIDE SEQUENCE [LARGE SCALE GENOMIC DNA]</scope>
    <source>
        <strain evidence="3 4">NIES-2499</strain>
    </source>
</reference>
<sequence>MDIESVRKQNFPPYYHNYTHRDIILYHLGLGCMLEHDQEMLYEGTPGGLQVLPTYAIIAAHPSMYGLSLSEYIPDADMSKGLHGEQYVELYAALPSKGRMISRPQILDIRDKGLGKGAVVIIRTVTTDEMSGQQLAVCEFVAYILGGGGFGSPWPPASRPMSAIAAHSPPRRSPDYTLQEKTSVDQAALYRLSGDFNPLHIDPKVSTSLGYLRPILHGLCTLGISVKLVLRALKLGPASVMSVKARFSKHVFPGETLEVRVWVDGEGKVATFETCVLERPGVIAISSAAVGIVSNNLAPGKFRVHNTNSKL</sequence>
<evidence type="ECO:0000313" key="4">
    <source>
        <dbReference type="Proteomes" id="UP000232323"/>
    </source>
</evidence>
<dbReference type="GO" id="GO:0004300">
    <property type="term" value="F:enoyl-CoA hydratase activity"/>
    <property type="evidence" value="ECO:0007669"/>
    <property type="project" value="TreeGrafter"/>
</dbReference>
<dbReference type="GO" id="GO:0003857">
    <property type="term" value="F:(3S)-3-hydroxyacyl-CoA dehydrogenase (NAD+) activity"/>
    <property type="evidence" value="ECO:0007669"/>
    <property type="project" value="TreeGrafter"/>
</dbReference>
<dbReference type="InterPro" id="IPR054357">
    <property type="entry name" value="MFE-2_N"/>
</dbReference>
<evidence type="ECO:0000313" key="3">
    <source>
        <dbReference type="EMBL" id="GAX82916.1"/>
    </source>
</evidence>
<dbReference type="CDD" id="cd03448">
    <property type="entry name" value="HDE_HSD"/>
    <property type="match status" value="1"/>
</dbReference>
<name>A0A250XIR9_9CHLO</name>
<comment type="caution">
    <text evidence="3">The sequence shown here is derived from an EMBL/GenBank/DDBJ whole genome shotgun (WGS) entry which is preliminary data.</text>
</comment>
<dbReference type="PANTHER" id="PTHR13078:SF56">
    <property type="entry name" value="PEROXISOMAL MULTIFUNCTIONAL ENZYME TYPE 2"/>
    <property type="match status" value="1"/>
</dbReference>
<feature type="domain" description="Peroxisomal multifunctional enzyme type 2-like N-terminal" evidence="2">
    <location>
        <begin position="17"/>
        <end position="146"/>
    </location>
</feature>
<feature type="domain" description="MaoC-like" evidence="1">
    <location>
        <begin position="169"/>
        <end position="269"/>
    </location>
</feature>
<gene>
    <name evidence="3" type="ORF">CEUSTIGMA_g10342.t1</name>
</gene>
<dbReference type="InterPro" id="IPR002539">
    <property type="entry name" value="MaoC-like_dom"/>
</dbReference>
<dbReference type="AlphaFoldDB" id="A0A250XIR9"/>
<dbReference type="Pfam" id="PF01575">
    <property type="entry name" value="MaoC_dehydratas"/>
    <property type="match status" value="1"/>
</dbReference>